<dbReference type="NCBIfam" id="TIGR01726">
    <property type="entry name" value="HEQRo_perm_3TM"/>
    <property type="match status" value="1"/>
</dbReference>
<evidence type="ECO:0000256" key="8">
    <source>
        <dbReference type="ARBA" id="ARBA00023136"/>
    </source>
</evidence>
<evidence type="ECO:0000313" key="11">
    <source>
        <dbReference type="EMBL" id="MFC6153612.1"/>
    </source>
</evidence>
<reference evidence="12" key="1">
    <citation type="journal article" date="2019" name="Int. J. Syst. Evol. Microbiol.">
        <title>The Global Catalogue of Microorganisms (GCM) 10K type strain sequencing project: providing services to taxonomists for standard genome sequencing and annotation.</title>
        <authorList>
            <consortium name="The Broad Institute Genomics Platform"/>
            <consortium name="The Broad Institute Genome Sequencing Center for Infectious Disease"/>
            <person name="Wu L."/>
            <person name="Ma J."/>
        </authorList>
    </citation>
    <scope>NUCLEOTIDE SEQUENCE [LARGE SCALE GENOMIC DNA]</scope>
    <source>
        <strain evidence="12">DFY28</strain>
    </source>
</reference>
<sequence length="271" mass="29547">MKQSTKRRLVHLPLYAVLVALAALVYFSADWAEVGKNFFSPAGFGRPWEGDWGTWPDLVSTGLVNTIKYTAIAFAGGLALAVVMALMRLSSLRPYRWLATCFVEFFRSLPVIVVILTLAFGVPIAFQWSWPGGTVQAGLVALILVGGSYMAETLRAGIQAVPKGQAEAARSLGMSQGRTMITVVLPQAFRIVIPPLTNEFVLLLKDTSLLYVAGMMIDQRELATIANAMMVNGPTAGTSTGLMQAAILYLVITIPLTQLVAWLERRQQRTR</sequence>
<comment type="caution">
    <text evidence="11">The sequence shown here is derived from an EMBL/GenBank/DDBJ whole genome shotgun (WGS) entry which is preliminary data.</text>
</comment>
<keyword evidence="7 9" id="KW-1133">Transmembrane helix</keyword>
<dbReference type="InterPro" id="IPR043429">
    <property type="entry name" value="ArtM/GltK/GlnP/TcyL/YhdX-like"/>
</dbReference>
<keyword evidence="3 9" id="KW-0813">Transport</keyword>
<comment type="similarity">
    <text evidence="2">Belongs to the binding-protein-dependent transport system permease family. HisMQ subfamily.</text>
</comment>
<comment type="subcellular location">
    <subcellularLocation>
        <location evidence="1 9">Cell membrane</location>
        <topology evidence="1 9">Multi-pass membrane protein</topology>
    </subcellularLocation>
</comment>
<dbReference type="EMBL" id="JBHSQI010000003">
    <property type="protein sequence ID" value="MFC6153612.1"/>
    <property type="molecule type" value="Genomic_DNA"/>
</dbReference>
<dbReference type="PROSITE" id="PS50928">
    <property type="entry name" value="ABC_TM1"/>
    <property type="match status" value="1"/>
</dbReference>
<dbReference type="InterPro" id="IPR000515">
    <property type="entry name" value="MetI-like"/>
</dbReference>
<dbReference type="Pfam" id="PF00528">
    <property type="entry name" value="BPD_transp_1"/>
    <property type="match status" value="1"/>
</dbReference>
<evidence type="ECO:0000256" key="9">
    <source>
        <dbReference type="RuleBase" id="RU363032"/>
    </source>
</evidence>
<proteinExistence type="inferred from homology"/>
<evidence type="ECO:0000259" key="10">
    <source>
        <dbReference type="PROSITE" id="PS50928"/>
    </source>
</evidence>
<dbReference type="PANTHER" id="PTHR30614">
    <property type="entry name" value="MEMBRANE COMPONENT OF AMINO ACID ABC TRANSPORTER"/>
    <property type="match status" value="1"/>
</dbReference>
<feature type="transmembrane region" description="Helical" evidence="9">
    <location>
        <begin position="242"/>
        <end position="263"/>
    </location>
</feature>
<evidence type="ECO:0000256" key="3">
    <source>
        <dbReference type="ARBA" id="ARBA00022448"/>
    </source>
</evidence>
<keyword evidence="6" id="KW-0029">Amino-acid transport</keyword>
<evidence type="ECO:0000256" key="4">
    <source>
        <dbReference type="ARBA" id="ARBA00022475"/>
    </source>
</evidence>
<gene>
    <name evidence="11" type="ORF">ACFPWU_08050</name>
</gene>
<keyword evidence="4" id="KW-1003">Cell membrane</keyword>
<keyword evidence="12" id="KW-1185">Reference proteome</keyword>
<dbReference type="Proteomes" id="UP001596098">
    <property type="component" value="Unassembled WGS sequence"/>
</dbReference>
<evidence type="ECO:0000256" key="2">
    <source>
        <dbReference type="ARBA" id="ARBA00010072"/>
    </source>
</evidence>
<evidence type="ECO:0000256" key="1">
    <source>
        <dbReference type="ARBA" id="ARBA00004651"/>
    </source>
</evidence>
<evidence type="ECO:0000256" key="6">
    <source>
        <dbReference type="ARBA" id="ARBA00022970"/>
    </source>
</evidence>
<dbReference type="PANTHER" id="PTHR30614:SF20">
    <property type="entry name" value="GLUTAMINE TRANSPORT SYSTEM PERMEASE PROTEIN GLNP"/>
    <property type="match status" value="1"/>
</dbReference>
<feature type="domain" description="ABC transmembrane type-1" evidence="10">
    <location>
        <begin position="63"/>
        <end position="260"/>
    </location>
</feature>
<dbReference type="RefSeq" id="WP_128221412.1">
    <property type="nucleotide sequence ID" value="NZ_CP034929.1"/>
</dbReference>
<protein>
    <submittedName>
        <fullName evidence="11">Amino acid ABC transporter permease</fullName>
    </submittedName>
</protein>
<name>A0ABW1QXD3_9ACTN</name>
<dbReference type="SUPFAM" id="SSF161098">
    <property type="entry name" value="MetI-like"/>
    <property type="match status" value="1"/>
</dbReference>
<dbReference type="CDD" id="cd06261">
    <property type="entry name" value="TM_PBP2"/>
    <property type="match status" value="1"/>
</dbReference>
<feature type="transmembrane region" description="Helical" evidence="9">
    <location>
        <begin position="12"/>
        <end position="29"/>
    </location>
</feature>
<keyword evidence="5 9" id="KW-0812">Transmembrane</keyword>
<evidence type="ECO:0000256" key="7">
    <source>
        <dbReference type="ARBA" id="ARBA00022989"/>
    </source>
</evidence>
<dbReference type="InterPro" id="IPR010065">
    <property type="entry name" value="AA_ABC_transptr_permease_3TM"/>
</dbReference>
<dbReference type="InterPro" id="IPR035906">
    <property type="entry name" value="MetI-like_sf"/>
</dbReference>
<organism evidence="11 12">
    <name type="scientific">Nocardioides yefusunii</name>
    <dbReference type="NCBI Taxonomy" id="2500546"/>
    <lineage>
        <taxon>Bacteria</taxon>
        <taxon>Bacillati</taxon>
        <taxon>Actinomycetota</taxon>
        <taxon>Actinomycetes</taxon>
        <taxon>Propionibacteriales</taxon>
        <taxon>Nocardioidaceae</taxon>
        <taxon>Nocardioides</taxon>
    </lineage>
</organism>
<evidence type="ECO:0000256" key="5">
    <source>
        <dbReference type="ARBA" id="ARBA00022692"/>
    </source>
</evidence>
<feature type="transmembrane region" description="Helical" evidence="9">
    <location>
        <begin position="67"/>
        <end position="87"/>
    </location>
</feature>
<accession>A0ABW1QXD3</accession>
<feature type="transmembrane region" description="Helical" evidence="9">
    <location>
        <begin position="108"/>
        <end position="130"/>
    </location>
</feature>
<evidence type="ECO:0000313" key="12">
    <source>
        <dbReference type="Proteomes" id="UP001596098"/>
    </source>
</evidence>
<keyword evidence="8 9" id="KW-0472">Membrane</keyword>
<dbReference type="Gene3D" id="1.10.3720.10">
    <property type="entry name" value="MetI-like"/>
    <property type="match status" value="1"/>
</dbReference>